<dbReference type="VEuPathDB" id="FungiDB:ASPFODRAFT_701684"/>
<accession>A0A1M3T6T7</accession>
<dbReference type="AlphaFoldDB" id="A0A1M3T6T7"/>
<organism evidence="2 3">
    <name type="scientific">Aspergillus luchuensis (strain CBS 106.47)</name>
    <dbReference type="NCBI Taxonomy" id="1137211"/>
    <lineage>
        <taxon>Eukaryota</taxon>
        <taxon>Fungi</taxon>
        <taxon>Dikarya</taxon>
        <taxon>Ascomycota</taxon>
        <taxon>Pezizomycotina</taxon>
        <taxon>Eurotiomycetes</taxon>
        <taxon>Eurotiomycetidae</taxon>
        <taxon>Eurotiales</taxon>
        <taxon>Aspergillaceae</taxon>
        <taxon>Aspergillus</taxon>
        <taxon>Aspergillus subgen. Circumdati</taxon>
    </lineage>
</organism>
<gene>
    <name evidence="2" type="ORF">ASPFODRAFT_701684</name>
</gene>
<evidence type="ECO:0000256" key="1">
    <source>
        <dbReference type="SAM" id="MobiDB-lite"/>
    </source>
</evidence>
<evidence type="ECO:0000313" key="2">
    <source>
        <dbReference type="EMBL" id="OJZ82451.1"/>
    </source>
</evidence>
<reference evidence="3" key="1">
    <citation type="journal article" date="2017" name="Genome Biol.">
        <title>Comparative genomics reveals high biological diversity and specific adaptations in the industrially and medically important fungal genus Aspergillus.</title>
        <authorList>
            <person name="de Vries R.P."/>
            <person name="Riley R."/>
            <person name="Wiebenga A."/>
            <person name="Aguilar-Osorio G."/>
            <person name="Amillis S."/>
            <person name="Uchima C.A."/>
            <person name="Anderluh G."/>
            <person name="Asadollahi M."/>
            <person name="Askin M."/>
            <person name="Barry K."/>
            <person name="Battaglia E."/>
            <person name="Bayram O."/>
            <person name="Benocci T."/>
            <person name="Braus-Stromeyer S.A."/>
            <person name="Caldana C."/>
            <person name="Canovas D."/>
            <person name="Cerqueira G.C."/>
            <person name="Chen F."/>
            <person name="Chen W."/>
            <person name="Choi C."/>
            <person name="Clum A."/>
            <person name="Dos Santos R.A."/>
            <person name="Damasio A.R."/>
            <person name="Diallinas G."/>
            <person name="Emri T."/>
            <person name="Fekete E."/>
            <person name="Flipphi M."/>
            <person name="Freyberg S."/>
            <person name="Gallo A."/>
            <person name="Gournas C."/>
            <person name="Habgood R."/>
            <person name="Hainaut M."/>
            <person name="Harispe M.L."/>
            <person name="Henrissat B."/>
            <person name="Hilden K.S."/>
            <person name="Hope R."/>
            <person name="Hossain A."/>
            <person name="Karabika E."/>
            <person name="Karaffa L."/>
            <person name="Karanyi Z."/>
            <person name="Krasevec N."/>
            <person name="Kuo A."/>
            <person name="Kusch H."/>
            <person name="LaButti K."/>
            <person name="Lagendijk E.L."/>
            <person name="Lapidus A."/>
            <person name="Levasseur A."/>
            <person name="Lindquist E."/>
            <person name="Lipzen A."/>
            <person name="Logrieco A.F."/>
            <person name="MacCabe A."/>
            <person name="Maekelae M.R."/>
            <person name="Malavazi I."/>
            <person name="Melin P."/>
            <person name="Meyer V."/>
            <person name="Mielnichuk N."/>
            <person name="Miskei M."/>
            <person name="Molnar A.P."/>
            <person name="Mule G."/>
            <person name="Ngan C.Y."/>
            <person name="Orejas M."/>
            <person name="Orosz E."/>
            <person name="Ouedraogo J.P."/>
            <person name="Overkamp K.M."/>
            <person name="Park H.-S."/>
            <person name="Perrone G."/>
            <person name="Piumi F."/>
            <person name="Punt P.J."/>
            <person name="Ram A.F."/>
            <person name="Ramon A."/>
            <person name="Rauscher S."/>
            <person name="Record E."/>
            <person name="Riano-Pachon D.M."/>
            <person name="Robert V."/>
            <person name="Roehrig J."/>
            <person name="Ruller R."/>
            <person name="Salamov A."/>
            <person name="Salih N.S."/>
            <person name="Samson R.A."/>
            <person name="Sandor E."/>
            <person name="Sanguinetti M."/>
            <person name="Schuetze T."/>
            <person name="Sepcic K."/>
            <person name="Shelest E."/>
            <person name="Sherlock G."/>
            <person name="Sophianopoulou V."/>
            <person name="Squina F.M."/>
            <person name="Sun H."/>
            <person name="Susca A."/>
            <person name="Todd R.B."/>
            <person name="Tsang A."/>
            <person name="Unkles S.E."/>
            <person name="van de Wiele N."/>
            <person name="van Rossen-Uffink D."/>
            <person name="Oliveira J.V."/>
            <person name="Vesth T.C."/>
            <person name="Visser J."/>
            <person name="Yu J.-H."/>
            <person name="Zhou M."/>
            <person name="Andersen M.R."/>
            <person name="Archer D.B."/>
            <person name="Baker S.E."/>
            <person name="Benoit I."/>
            <person name="Brakhage A.A."/>
            <person name="Braus G.H."/>
            <person name="Fischer R."/>
            <person name="Frisvad J.C."/>
            <person name="Goldman G.H."/>
            <person name="Houbraken J."/>
            <person name="Oakley B."/>
            <person name="Pocsi I."/>
            <person name="Scazzocchio C."/>
            <person name="Seiboth B."/>
            <person name="vanKuyk P.A."/>
            <person name="Wortman J."/>
            <person name="Dyer P.S."/>
            <person name="Grigoriev I.V."/>
        </authorList>
    </citation>
    <scope>NUCLEOTIDE SEQUENCE [LARGE SCALE GENOMIC DNA]</scope>
    <source>
        <strain evidence="3">CBS 106.47</strain>
    </source>
</reference>
<dbReference type="EMBL" id="KV878248">
    <property type="protein sequence ID" value="OJZ82451.1"/>
    <property type="molecule type" value="Genomic_DNA"/>
</dbReference>
<proteinExistence type="predicted"/>
<sequence>MPFLPSLKLLPSDNEGYQIGRSALRGQLHVWVQVPVTMDGRGNDWPGLDGGGGEDGVKPSISPEGRDGY</sequence>
<feature type="region of interest" description="Disordered" evidence="1">
    <location>
        <begin position="41"/>
        <end position="69"/>
    </location>
</feature>
<protein>
    <submittedName>
        <fullName evidence="2">Uncharacterized protein</fullName>
    </submittedName>
</protein>
<dbReference type="Proteomes" id="UP000184063">
    <property type="component" value="Unassembled WGS sequence"/>
</dbReference>
<name>A0A1M3T6T7_ASPLC</name>
<evidence type="ECO:0000313" key="3">
    <source>
        <dbReference type="Proteomes" id="UP000184063"/>
    </source>
</evidence>